<keyword evidence="2" id="KW-0446">Lipid-binding</keyword>
<dbReference type="InterPro" id="IPR047202">
    <property type="entry name" value="Lipocalin_Blc-like_dom"/>
</dbReference>
<evidence type="ECO:0000313" key="4">
    <source>
        <dbReference type="EMBL" id="MBK8525300.1"/>
    </source>
</evidence>
<dbReference type="Pfam" id="PF08212">
    <property type="entry name" value="Lipocalin_2"/>
    <property type="match status" value="1"/>
</dbReference>
<evidence type="ECO:0000256" key="1">
    <source>
        <dbReference type="ARBA" id="ARBA00006889"/>
    </source>
</evidence>
<gene>
    <name evidence="4" type="ORF">IPL58_15440</name>
</gene>
<comment type="similarity">
    <text evidence="1 2">Belongs to the calycin superfamily. Lipocalin family.</text>
</comment>
<dbReference type="EMBL" id="JADJUC010000028">
    <property type="protein sequence ID" value="MBK8525300.1"/>
    <property type="molecule type" value="Genomic_DNA"/>
</dbReference>
<keyword evidence="2" id="KW-0998">Cell outer membrane</keyword>
<keyword evidence="2" id="KW-0449">Lipoprotein</keyword>
<dbReference type="Proteomes" id="UP000886689">
    <property type="component" value="Unassembled WGS sequence"/>
</dbReference>
<comment type="function">
    <text evidence="2">Involved in the storage or transport of lipids necessary for membrane maintenance under stressful conditions. Displays a binding preference for lysophospholipids.</text>
</comment>
<accession>A0A9D7PRJ0</accession>
<keyword evidence="2" id="KW-0732">Signal</keyword>
<feature type="domain" description="Lipocalin/cytosolic fatty-acid binding" evidence="3">
    <location>
        <begin position="35"/>
        <end position="170"/>
    </location>
</feature>
<dbReference type="Gene3D" id="2.40.128.20">
    <property type="match status" value="1"/>
</dbReference>
<organism evidence="4 5">
    <name type="scientific">Candidatus Proximibacter danicus</name>
    <dbReference type="NCBI Taxonomy" id="2954365"/>
    <lineage>
        <taxon>Bacteria</taxon>
        <taxon>Pseudomonadati</taxon>
        <taxon>Pseudomonadota</taxon>
        <taxon>Betaproteobacteria</taxon>
        <taxon>Candidatus Proximibacter</taxon>
    </lineage>
</organism>
<comment type="subunit">
    <text evidence="2">Homodimer.</text>
</comment>
<sequence>MKQRFRPRWLSLAVLTALAGCATTSQVPLPTVAAVDLQRYLGTWHEVALIPNRFQSMCVSGTQANYAIDDDVIRVTNRCRTASGEIESVSGIAKIVEGSNNAKLRVSFFRPFYGDYWVLALDPDYRWVLIGEPSRRYGWVLARTPTLDKDVLDKLIDRAAELGYDRSAFRPSR</sequence>
<dbReference type="PROSITE" id="PS51257">
    <property type="entry name" value="PROKAR_LIPOPROTEIN"/>
    <property type="match status" value="1"/>
</dbReference>
<name>A0A9D7PRJ0_9PROT</name>
<protein>
    <recommendedName>
        <fullName evidence="2">Outer membrane lipoprotein Blc</fullName>
    </recommendedName>
</protein>
<dbReference type="InterPro" id="IPR012674">
    <property type="entry name" value="Calycin"/>
</dbReference>
<feature type="signal peptide" evidence="2">
    <location>
        <begin position="1"/>
        <end position="19"/>
    </location>
</feature>
<dbReference type="InterPro" id="IPR000566">
    <property type="entry name" value="Lipocln_cytosolic_FA-bd_dom"/>
</dbReference>
<dbReference type="InterPro" id="IPR002446">
    <property type="entry name" value="Lipocalin_bac"/>
</dbReference>
<dbReference type="PRINTS" id="PR01171">
    <property type="entry name" value="BCTLIPOCALIN"/>
</dbReference>
<dbReference type="InterPro" id="IPR022272">
    <property type="entry name" value="Lipocalin_CS"/>
</dbReference>
<feature type="chain" id="PRO_5039776239" description="Outer membrane lipoprotein Blc" evidence="2">
    <location>
        <begin position="20"/>
        <end position="173"/>
    </location>
</feature>
<dbReference type="GO" id="GO:0008289">
    <property type="term" value="F:lipid binding"/>
    <property type="evidence" value="ECO:0007669"/>
    <property type="project" value="UniProtKB-UniRule"/>
</dbReference>
<dbReference type="PROSITE" id="PS00213">
    <property type="entry name" value="LIPOCALIN"/>
    <property type="match status" value="1"/>
</dbReference>
<dbReference type="CDD" id="cd19438">
    <property type="entry name" value="lipocalin_Blc-like"/>
    <property type="match status" value="1"/>
</dbReference>
<comment type="subcellular location">
    <subcellularLocation>
        <location evidence="2">Cell outer membrane</location>
    </subcellularLocation>
</comment>
<dbReference type="InterPro" id="IPR022271">
    <property type="entry name" value="Lipocalin_ApoD"/>
</dbReference>
<keyword evidence="2" id="KW-0472">Membrane</keyword>
<evidence type="ECO:0000259" key="3">
    <source>
        <dbReference type="Pfam" id="PF08212"/>
    </source>
</evidence>
<evidence type="ECO:0000256" key="2">
    <source>
        <dbReference type="PIRNR" id="PIRNR036893"/>
    </source>
</evidence>
<dbReference type="PANTHER" id="PTHR10612">
    <property type="entry name" value="APOLIPOPROTEIN D"/>
    <property type="match status" value="1"/>
</dbReference>
<reference evidence="4" key="1">
    <citation type="submission" date="2020-10" db="EMBL/GenBank/DDBJ databases">
        <title>Connecting structure to function with the recovery of over 1000 high-quality activated sludge metagenome-assembled genomes encoding full-length rRNA genes using long-read sequencing.</title>
        <authorList>
            <person name="Singleton C.M."/>
            <person name="Petriglieri F."/>
            <person name="Kristensen J.M."/>
            <person name="Kirkegaard R.H."/>
            <person name="Michaelsen T.Y."/>
            <person name="Andersen M.H."/>
            <person name="Karst S.M."/>
            <person name="Dueholm M.S."/>
            <person name="Nielsen P.H."/>
            <person name="Albertsen M."/>
        </authorList>
    </citation>
    <scope>NUCLEOTIDE SEQUENCE</scope>
    <source>
        <strain evidence="4">Hirt_18-Q3-R61-65_BATAC.395</strain>
    </source>
</reference>
<dbReference type="PIRSF" id="PIRSF036893">
    <property type="entry name" value="Lipocalin_ApoD"/>
    <property type="match status" value="1"/>
</dbReference>
<dbReference type="GO" id="GO:0009279">
    <property type="term" value="C:cell outer membrane"/>
    <property type="evidence" value="ECO:0007669"/>
    <property type="project" value="UniProtKB-SubCell"/>
</dbReference>
<dbReference type="PANTHER" id="PTHR10612:SF34">
    <property type="entry name" value="APOLIPOPROTEIN D"/>
    <property type="match status" value="1"/>
</dbReference>
<dbReference type="AlphaFoldDB" id="A0A9D7PRJ0"/>
<evidence type="ECO:0000313" key="5">
    <source>
        <dbReference type="Proteomes" id="UP000886689"/>
    </source>
</evidence>
<comment type="caution">
    <text evidence="4">The sequence shown here is derived from an EMBL/GenBank/DDBJ whole genome shotgun (WGS) entry which is preliminary data.</text>
</comment>
<dbReference type="SUPFAM" id="SSF50814">
    <property type="entry name" value="Lipocalins"/>
    <property type="match status" value="1"/>
</dbReference>
<dbReference type="GO" id="GO:0006950">
    <property type="term" value="P:response to stress"/>
    <property type="evidence" value="ECO:0007669"/>
    <property type="project" value="UniProtKB-ARBA"/>
</dbReference>
<proteinExistence type="inferred from homology"/>